<keyword evidence="3" id="KW-0378">Hydrolase</keyword>
<dbReference type="GO" id="GO:0006020">
    <property type="term" value="P:inositol metabolic process"/>
    <property type="evidence" value="ECO:0007669"/>
    <property type="project" value="TreeGrafter"/>
</dbReference>
<dbReference type="SUPFAM" id="SSF56655">
    <property type="entry name" value="Carbohydrate phosphatase"/>
    <property type="match status" value="1"/>
</dbReference>
<evidence type="ECO:0000256" key="2">
    <source>
        <dbReference type="ARBA" id="ARBA00022723"/>
    </source>
</evidence>
<protein>
    <recommendedName>
        <fullName evidence="8">Inositol monophosphatase</fullName>
    </recommendedName>
</protein>
<feature type="binding site" evidence="5">
    <location>
        <position position="56"/>
    </location>
    <ligand>
        <name>Mg(2+)</name>
        <dbReference type="ChEBI" id="CHEBI:18420"/>
        <label>1</label>
        <note>catalytic</note>
    </ligand>
</feature>
<evidence type="ECO:0000256" key="1">
    <source>
        <dbReference type="ARBA" id="ARBA00009759"/>
    </source>
</evidence>
<dbReference type="EMBL" id="JAFEKC020000020">
    <property type="protein sequence ID" value="KAK0508441.1"/>
    <property type="molecule type" value="Genomic_DNA"/>
</dbReference>
<evidence type="ECO:0000313" key="6">
    <source>
        <dbReference type="EMBL" id="KAK0508441.1"/>
    </source>
</evidence>
<feature type="binding site" evidence="5">
    <location>
        <position position="57"/>
    </location>
    <ligand>
        <name>Mg(2+)</name>
        <dbReference type="ChEBI" id="CHEBI:18420"/>
        <label>1</label>
        <note>catalytic</note>
    </ligand>
</feature>
<evidence type="ECO:0000256" key="3">
    <source>
        <dbReference type="ARBA" id="ARBA00022801"/>
    </source>
</evidence>
<dbReference type="Gene3D" id="3.30.540.10">
    <property type="entry name" value="Fructose-1,6-Bisphosphatase, subunit A, domain 1"/>
    <property type="match status" value="1"/>
</dbReference>
<accession>A0AA39QU51</accession>
<dbReference type="GO" id="GO:0007165">
    <property type="term" value="P:signal transduction"/>
    <property type="evidence" value="ECO:0007669"/>
    <property type="project" value="TreeGrafter"/>
</dbReference>
<evidence type="ECO:0000313" key="7">
    <source>
        <dbReference type="Proteomes" id="UP001166286"/>
    </source>
</evidence>
<evidence type="ECO:0000256" key="5">
    <source>
        <dbReference type="PIRSR" id="PIRSR600760-2"/>
    </source>
</evidence>
<dbReference type="Proteomes" id="UP001166286">
    <property type="component" value="Unassembled WGS sequence"/>
</dbReference>
<dbReference type="PROSITE" id="PS00629">
    <property type="entry name" value="IMP_1"/>
    <property type="match status" value="1"/>
</dbReference>
<dbReference type="GO" id="GO:0046872">
    <property type="term" value="F:metal ion binding"/>
    <property type="evidence" value="ECO:0007669"/>
    <property type="project" value="UniProtKB-KW"/>
</dbReference>
<organism evidence="6 7">
    <name type="scientific">Cladonia borealis</name>
    <dbReference type="NCBI Taxonomy" id="184061"/>
    <lineage>
        <taxon>Eukaryota</taxon>
        <taxon>Fungi</taxon>
        <taxon>Dikarya</taxon>
        <taxon>Ascomycota</taxon>
        <taxon>Pezizomycotina</taxon>
        <taxon>Lecanoromycetes</taxon>
        <taxon>OSLEUM clade</taxon>
        <taxon>Lecanoromycetidae</taxon>
        <taxon>Lecanorales</taxon>
        <taxon>Lecanorineae</taxon>
        <taxon>Cladoniaceae</taxon>
        <taxon>Cladonia</taxon>
    </lineage>
</organism>
<sequence length="132" mass="14475">MSSPTPNLQDIHDTLYTLALRAGTMITTANPLLSPISTKKKLLRPRNDPTFIVDPIDGTTNFVHAHPYISISMAFAYEGRPLVGVVYNPFRQELYHAIHGKGAFLTAPSIPTSQPPLPEAGETMNVEAVYEV</sequence>
<reference evidence="6" key="1">
    <citation type="submission" date="2023-03" db="EMBL/GenBank/DDBJ databases">
        <title>Complete genome of Cladonia borealis.</title>
        <authorList>
            <person name="Park H."/>
        </authorList>
    </citation>
    <scope>NUCLEOTIDE SEQUENCE</scope>
    <source>
        <strain evidence="6">ANT050790</strain>
    </source>
</reference>
<proteinExistence type="inferred from homology"/>
<keyword evidence="7" id="KW-1185">Reference proteome</keyword>
<keyword evidence="4 5" id="KW-0460">Magnesium</keyword>
<dbReference type="AlphaFoldDB" id="A0AA39QU51"/>
<evidence type="ECO:0000256" key="4">
    <source>
        <dbReference type="ARBA" id="ARBA00022842"/>
    </source>
</evidence>
<comment type="caution">
    <text evidence="6">The sequence shown here is derived from an EMBL/GenBank/DDBJ whole genome shotgun (WGS) entry which is preliminary data.</text>
</comment>
<dbReference type="Pfam" id="PF00459">
    <property type="entry name" value="Inositol_P"/>
    <property type="match status" value="1"/>
</dbReference>
<feature type="binding site" evidence="5">
    <location>
        <position position="54"/>
    </location>
    <ligand>
        <name>Mg(2+)</name>
        <dbReference type="ChEBI" id="CHEBI:18420"/>
        <label>1</label>
        <note>catalytic</note>
    </ligand>
</feature>
<dbReference type="PANTHER" id="PTHR20854">
    <property type="entry name" value="INOSITOL MONOPHOSPHATASE"/>
    <property type="match status" value="1"/>
</dbReference>
<comment type="similarity">
    <text evidence="1">Belongs to the inositol monophosphatase superfamily.</text>
</comment>
<dbReference type="InterPro" id="IPR020583">
    <property type="entry name" value="Inositol_monoP_metal-BS"/>
</dbReference>
<dbReference type="PANTHER" id="PTHR20854:SF4">
    <property type="entry name" value="INOSITOL-1-MONOPHOSPHATASE-RELATED"/>
    <property type="match status" value="1"/>
</dbReference>
<name>A0AA39QU51_9LECA</name>
<evidence type="ECO:0008006" key="8">
    <source>
        <dbReference type="Google" id="ProtNLM"/>
    </source>
</evidence>
<keyword evidence="2 5" id="KW-0479">Metal-binding</keyword>
<dbReference type="GO" id="GO:0008934">
    <property type="term" value="F:inositol monophosphate 1-phosphatase activity"/>
    <property type="evidence" value="ECO:0007669"/>
    <property type="project" value="TreeGrafter"/>
</dbReference>
<comment type="cofactor">
    <cofactor evidence="5">
        <name>Mg(2+)</name>
        <dbReference type="ChEBI" id="CHEBI:18420"/>
    </cofactor>
</comment>
<dbReference type="InterPro" id="IPR000760">
    <property type="entry name" value="Inositol_monophosphatase-like"/>
</dbReference>
<gene>
    <name evidence="6" type="ORF">JMJ35_008717</name>
</gene>